<keyword evidence="1" id="KW-0547">Nucleotide-binding</keyword>
<dbReference type="InterPro" id="IPR032859">
    <property type="entry name" value="KH_dom-like"/>
</dbReference>
<keyword evidence="2" id="KW-0342">GTP-binding</keyword>
<dbReference type="SUPFAM" id="SSF52540">
    <property type="entry name" value="P-loop containing nucleoside triphosphate hydrolases"/>
    <property type="match status" value="2"/>
</dbReference>
<dbReference type="InterPro" id="IPR015946">
    <property type="entry name" value="KH_dom-like_a/b"/>
</dbReference>
<dbReference type="PANTHER" id="PTHR43834:SF6">
    <property type="entry name" value="GTPASE DER"/>
    <property type="match status" value="1"/>
</dbReference>
<dbReference type="Pfam" id="PF01926">
    <property type="entry name" value="MMR_HSR1"/>
    <property type="match status" value="2"/>
</dbReference>
<evidence type="ECO:0000313" key="5">
    <source>
        <dbReference type="EMBL" id="CUE78122.1"/>
    </source>
</evidence>
<dbReference type="PRINTS" id="PR00326">
    <property type="entry name" value="GTP1OBG"/>
</dbReference>
<reference evidence="6" key="1">
    <citation type="submission" date="2015-09" db="EMBL/GenBank/DDBJ databases">
        <authorList>
            <consortium name="Pathogen Informatics"/>
        </authorList>
    </citation>
    <scope>NUCLEOTIDE SEQUENCE [LARGE SCALE GENOMIC DNA]</scope>
    <source>
        <strain evidence="6">Lake Konstanz</strain>
    </source>
</reference>
<proteinExistence type="predicted"/>
<evidence type="ECO:0000259" key="4">
    <source>
        <dbReference type="Pfam" id="PF14714"/>
    </source>
</evidence>
<dbReference type="EMBL" id="CYKH01000193">
    <property type="protein sequence ID" value="CUE78122.1"/>
    <property type="molecule type" value="Genomic_DNA"/>
</dbReference>
<name>A0A0S4INF8_BODSA</name>
<dbReference type="OrthoDB" id="8954335at2759"/>
<protein>
    <submittedName>
        <fullName evidence="5">50S ribosomal-binding protein, putative</fullName>
    </submittedName>
</protein>
<dbReference type="Gene3D" id="3.30.300.20">
    <property type="match status" value="1"/>
</dbReference>
<dbReference type="GO" id="GO:0005525">
    <property type="term" value="F:GTP binding"/>
    <property type="evidence" value="ECO:0007669"/>
    <property type="project" value="UniProtKB-KW"/>
</dbReference>
<feature type="domain" description="GTPase Der C-terminal KH-domain-like" evidence="4">
    <location>
        <begin position="474"/>
        <end position="552"/>
    </location>
</feature>
<dbReference type="AlphaFoldDB" id="A0A0S4INF8"/>
<evidence type="ECO:0000259" key="3">
    <source>
        <dbReference type="Pfam" id="PF01926"/>
    </source>
</evidence>
<evidence type="ECO:0000313" key="6">
    <source>
        <dbReference type="Proteomes" id="UP000051952"/>
    </source>
</evidence>
<organism evidence="5 6">
    <name type="scientific">Bodo saltans</name>
    <name type="common">Flagellated protozoan</name>
    <dbReference type="NCBI Taxonomy" id="75058"/>
    <lineage>
        <taxon>Eukaryota</taxon>
        <taxon>Discoba</taxon>
        <taxon>Euglenozoa</taxon>
        <taxon>Kinetoplastea</taxon>
        <taxon>Metakinetoplastina</taxon>
        <taxon>Eubodonida</taxon>
        <taxon>Bodonidae</taxon>
        <taxon>Bodo</taxon>
    </lineage>
</organism>
<dbReference type="PANTHER" id="PTHR43834">
    <property type="entry name" value="GTPASE DER"/>
    <property type="match status" value="1"/>
</dbReference>
<dbReference type="Gene3D" id="3.40.50.300">
    <property type="entry name" value="P-loop containing nucleotide triphosphate hydrolases"/>
    <property type="match status" value="2"/>
</dbReference>
<sequence>MRRCQAIAVCAALESARSIPQWVSVRWSSKGIVEPLPKTNQTMDGRTFDWQSTHKKFGQKGDITAALEETERSAAHRRKVSGWTPVVKTMSDQRLRVALVGRMNSGKSSLFNQLTHDPLVPKKHNAVKNFDGITRDSVEGHGSLNDMSFTVIDTPGIVNGKIVEEAMRAIATADVAIFVAAVDEDVSQDELNLIKFLHAKKLPAFMIVNKMDLVARDDEDRVLEEYHSLGLGTAIPMSVRRNAGLDSLASCLQPFYHIHAMRKVENDWDVEDLAMEGDEAALDEIRERNSSEKFIRVAVVGRSNSGKSSLINRLVGYERNRTADELNTTRDATEIPCTYRGRKLKIIDTAGATRTRFRAEREFIGMMHAQSIKEIRFAHICIVVFDATEGHPNKYDMALLHQIASEGRPFVLCANKWDAVLDPSATAEAIDFKIKRQVREVKYSNAVVVSAHSGMNLTLLLDHCLELYEKWNKRVRGHDLTKFWRRMEKSVIIPHHVARVGRLTQVNVRPPTFLLRLQTRNEQSELPKPLQEMMKNAIVEEFGYQGVPIRLIQEVKDSHPDYI</sequence>
<dbReference type="OMA" id="CNLPQYV"/>
<dbReference type="VEuPathDB" id="TriTrypDB:BSAL_03605"/>
<dbReference type="InterPro" id="IPR027417">
    <property type="entry name" value="P-loop_NTPase"/>
</dbReference>
<accession>A0A0S4INF8</accession>
<feature type="domain" description="G" evidence="3">
    <location>
        <begin position="296"/>
        <end position="416"/>
    </location>
</feature>
<evidence type="ECO:0000256" key="1">
    <source>
        <dbReference type="ARBA" id="ARBA00022741"/>
    </source>
</evidence>
<dbReference type="InterPro" id="IPR005225">
    <property type="entry name" value="Small_GTP-bd"/>
</dbReference>
<dbReference type="Pfam" id="PF14714">
    <property type="entry name" value="KH_dom-like"/>
    <property type="match status" value="1"/>
</dbReference>
<dbReference type="NCBIfam" id="TIGR00231">
    <property type="entry name" value="small_GTP"/>
    <property type="match status" value="2"/>
</dbReference>
<dbReference type="InterPro" id="IPR006073">
    <property type="entry name" value="GTP-bd"/>
</dbReference>
<evidence type="ECO:0000256" key="2">
    <source>
        <dbReference type="ARBA" id="ARBA00023134"/>
    </source>
</evidence>
<gene>
    <name evidence="5" type="ORF">BSAL_03605</name>
</gene>
<dbReference type="Proteomes" id="UP000051952">
    <property type="component" value="Unassembled WGS sequence"/>
</dbReference>
<feature type="domain" description="G" evidence="3">
    <location>
        <begin position="96"/>
        <end position="210"/>
    </location>
</feature>
<keyword evidence="6" id="KW-1185">Reference proteome</keyword>